<dbReference type="Gene3D" id="1.10.10.820">
    <property type="match status" value="1"/>
</dbReference>
<reference evidence="12" key="1">
    <citation type="journal article" date="2020" name="Ecol. Evol.">
        <title>Genome structure and content of the rice root-knot nematode (Meloidogyne graminicola).</title>
        <authorList>
            <person name="Phan N.T."/>
            <person name="Danchin E.G.J."/>
            <person name="Klopp C."/>
            <person name="Perfus-Barbeoch L."/>
            <person name="Kozlowski D.K."/>
            <person name="Koutsovoulos G.D."/>
            <person name="Lopez-Roques C."/>
            <person name="Bouchez O."/>
            <person name="Zahm M."/>
            <person name="Besnard G."/>
            <person name="Bellafiore S."/>
        </authorList>
    </citation>
    <scope>NUCLEOTIDE SEQUENCE</scope>
    <source>
        <strain evidence="12">VN-18</strain>
    </source>
</reference>
<evidence type="ECO:0000256" key="4">
    <source>
        <dbReference type="ARBA" id="ARBA00023054"/>
    </source>
</evidence>
<dbReference type="OrthoDB" id="312459at2759"/>
<gene>
    <name evidence="12" type="ORF">Mgra_00005765</name>
</gene>
<dbReference type="GO" id="GO:0051015">
    <property type="term" value="F:actin filament binding"/>
    <property type="evidence" value="ECO:0007669"/>
    <property type="project" value="TreeGrafter"/>
</dbReference>
<keyword evidence="7 8" id="KW-0009">Actin-binding</keyword>
<dbReference type="SMART" id="SM00242">
    <property type="entry name" value="MYSc"/>
    <property type="match status" value="1"/>
</dbReference>
<dbReference type="InterPro" id="IPR027417">
    <property type="entry name" value="P-loop_NTPase"/>
</dbReference>
<evidence type="ECO:0000259" key="11">
    <source>
        <dbReference type="PROSITE" id="PS51456"/>
    </source>
</evidence>
<keyword evidence="13" id="KW-1185">Reference proteome</keyword>
<evidence type="ECO:0000256" key="1">
    <source>
        <dbReference type="ARBA" id="ARBA00008314"/>
    </source>
</evidence>
<evidence type="ECO:0000256" key="7">
    <source>
        <dbReference type="ARBA" id="ARBA00023203"/>
    </source>
</evidence>
<dbReference type="Gene3D" id="1.20.58.530">
    <property type="match status" value="1"/>
</dbReference>
<comment type="similarity">
    <text evidence="1 8">Belongs to the TRAFAC class myosin-kinesin ATPase superfamily. Myosin family.</text>
</comment>
<keyword evidence="3 8" id="KW-0067">ATP-binding</keyword>
<evidence type="ECO:0000256" key="8">
    <source>
        <dbReference type="PROSITE-ProRule" id="PRU00782"/>
    </source>
</evidence>
<dbReference type="InterPro" id="IPR001609">
    <property type="entry name" value="Myosin_head_motor_dom-like"/>
</dbReference>
<evidence type="ECO:0000313" key="13">
    <source>
        <dbReference type="Proteomes" id="UP000605970"/>
    </source>
</evidence>
<dbReference type="PROSITE" id="PS50096">
    <property type="entry name" value="IQ"/>
    <property type="match status" value="1"/>
</dbReference>
<evidence type="ECO:0000256" key="3">
    <source>
        <dbReference type="ARBA" id="ARBA00022840"/>
    </source>
</evidence>
<proteinExistence type="inferred from homology"/>
<dbReference type="GO" id="GO:0007015">
    <property type="term" value="P:actin filament organization"/>
    <property type="evidence" value="ECO:0007669"/>
    <property type="project" value="TreeGrafter"/>
</dbReference>
<evidence type="ECO:0000256" key="2">
    <source>
        <dbReference type="ARBA" id="ARBA00022741"/>
    </source>
</evidence>
<evidence type="ECO:0000313" key="12">
    <source>
        <dbReference type="EMBL" id="KAF7634873.1"/>
    </source>
</evidence>
<feature type="coiled-coil region" evidence="9">
    <location>
        <begin position="881"/>
        <end position="1013"/>
    </location>
</feature>
<evidence type="ECO:0000256" key="9">
    <source>
        <dbReference type="SAM" id="Coils"/>
    </source>
</evidence>
<evidence type="ECO:0000256" key="6">
    <source>
        <dbReference type="ARBA" id="ARBA00023175"/>
    </source>
</evidence>
<feature type="coiled-coil region" evidence="9">
    <location>
        <begin position="1091"/>
        <end position="1210"/>
    </location>
</feature>
<dbReference type="GO" id="GO:0005737">
    <property type="term" value="C:cytoplasm"/>
    <property type="evidence" value="ECO:0007669"/>
    <property type="project" value="TreeGrafter"/>
</dbReference>
<dbReference type="PRINTS" id="PR00193">
    <property type="entry name" value="MYOSINHEAVY"/>
</dbReference>
<feature type="coiled-coil region" evidence="9">
    <location>
        <begin position="1372"/>
        <end position="1592"/>
    </location>
</feature>
<dbReference type="Gene3D" id="1.20.120.720">
    <property type="entry name" value="Myosin VI head, motor domain, U50 subdomain"/>
    <property type="match status" value="1"/>
</dbReference>
<keyword evidence="2 8" id="KW-0547">Nucleotide-binding</keyword>
<dbReference type="GO" id="GO:0016020">
    <property type="term" value="C:membrane"/>
    <property type="evidence" value="ECO:0007669"/>
    <property type="project" value="TreeGrafter"/>
</dbReference>
<keyword evidence="5 8" id="KW-0518">Myosin</keyword>
<dbReference type="Proteomes" id="UP000605970">
    <property type="component" value="Unassembled WGS sequence"/>
</dbReference>
<dbReference type="Gene3D" id="3.40.850.10">
    <property type="entry name" value="Kinesin motor domain"/>
    <property type="match status" value="1"/>
</dbReference>
<feature type="region of interest" description="Actin-binding" evidence="8">
    <location>
        <begin position="707"/>
        <end position="729"/>
    </location>
</feature>
<dbReference type="EMBL" id="JABEBT010000050">
    <property type="protein sequence ID" value="KAF7634873.1"/>
    <property type="molecule type" value="Genomic_DNA"/>
</dbReference>
<evidence type="ECO:0000256" key="5">
    <source>
        <dbReference type="ARBA" id="ARBA00023123"/>
    </source>
</evidence>
<dbReference type="GO" id="GO:0016459">
    <property type="term" value="C:myosin complex"/>
    <property type="evidence" value="ECO:0007669"/>
    <property type="project" value="UniProtKB-KW"/>
</dbReference>
<keyword evidence="6 8" id="KW-0505">Motor protein</keyword>
<comment type="caution">
    <text evidence="12">The sequence shown here is derived from an EMBL/GenBank/DDBJ whole genome shotgun (WGS) entry which is preliminary data.</text>
</comment>
<dbReference type="GO" id="GO:0000146">
    <property type="term" value="F:microfilament motor activity"/>
    <property type="evidence" value="ECO:0007669"/>
    <property type="project" value="TreeGrafter"/>
</dbReference>
<feature type="domain" description="Myosin motor" evidence="11">
    <location>
        <begin position="194"/>
        <end position="834"/>
    </location>
</feature>
<name>A0A8S9ZNU8_9BILA</name>
<dbReference type="SUPFAM" id="SSF52540">
    <property type="entry name" value="P-loop containing nucleoside triphosphate hydrolases"/>
    <property type="match status" value="1"/>
</dbReference>
<dbReference type="Pfam" id="PF00063">
    <property type="entry name" value="Myosin_head"/>
    <property type="match status" value="2"/>
</dbReference>
<feature type="binding site" evidence="8">
    <location>
        <begin position="293"/>
        <end position="300"/>
    </location>
    <ligand>
        <name>ATP</name>
        <dbReference type="ChEBI" id="CHEBI:30616"/>
    </ligand>
</feature>
<organism evidence="12 13">
    <name type="scientific">Meloidogyne graminicola</name>
    <dbReference type="NCBI Taxonomy" id="189291"/>
    <lineage>
        <taxon>Eukaryota</taxon>
        <taxon>Metazoa</taxon>
        <taxon>Ecdysozoa</taxon>
        <taxon>Nematoda</taxon>
        <taxon>Chromadorea</taxon>
        <taxon>Rhabditida</taxon>
        <taxon>Tylenchina</taxon>
        <taxon>Tylenchomorpha</taxon>
        <taxon>Tylenchoidea</taxon>
        <taxon>Meloidogynidae</taxon>
        <taxon>Meloidogyninae</taxon>
        <taxon>Meloidogyne</taxon>
    </lineage>
</organism>
<protein>
    <submittedName>
        <fullName evidence="12">Myosin motor domain-containing protein</fullName>
    </submittedName>
</protein>
<dbReference type="GO" id="GO:0005524">
    <property type="term" value="F:ATP binding"/>
    <property type="evidence" value="ECO:0007669"/>
    <property type="project" value="UniProtKB-UniRule"/>
</dbReference>
<sequence length="1643" mass="190729">MSYLASIVASQKDFNSDEEMEEEIDEEEEEFEEEGYEEDKDVKEEEDEELDEEEYEYVYEEYDEEEEDIDDQNLLKITELCEQQNNNTGNNSSTVTREEIFLDENLRRLIEAPHDEFERESAITLQLGNNAFWIFDKEKAFQLCRINENDEQNVTVEIINDLVIEKEAKDCGTVEKKKICIVSRQSLHQKSVSHLCSDMTQLSELNEPSVLECIRKRYSLNLIHTFSGLFCVVVNPWRNLPGLYSKEMRTHYAKACTTSTDLPPHVFYVAQSAFDGICSSSSSITSQSILITGESGAGKTENTRRIIEYLIDVSGNYSQKIVEGTTSRKSIDSAILAAGTVLEAFGNAQTIHNDNSSRLGKFIRLEFENDLLEKSRVVCQNQGDRNFHIFYRLIANSSFLASEKAQNILNKIFGCFLPKYVLFRFLNNGKGEIEENVHSKFVNDLEGGKETEYALDQLEFTTQEKAWIRELMIACILIGQVRFGERSGLDMSFVEGMIEIEAISELIGLNQPSKLVDALTQPSIKVGDVLIKRSQPLRINKEIDEEKSKGFIGVLDMAGFEIMERNSFEQFCINYTNEQQQEYIKEGIKWTEQSYGNDLQPTIDLIEKPLGILSLLQEECIVPNGSELSLLEKINFTICHYAGSVIYNVDGWLEKNRDLVDSNILQVLSSSQHPLLSKLFNLNILQNKRKGPAMAHANISFFYREQLNKLIDTIKETRAHFIRCIVPNHKRIPFQLNGPLAMHQLRCNGVLEGIRICQRGYPNRVRFEEFISRYRLLSSKSLDYNQKKFNNENARSIVENLCKDLEIDEERFQIGRNRLFCRVGLLSELEALRRTKLSKTLTDLQAYIRWYLTQIELKRRRDEWESLLTIQKSILFQLIPLVNDKRKLNELITENNELYKKIDEYCEQLEKIKKDLVDCSKRLERSEQLREEENLKKEELRSELNLNEELLERMEKKWDEQHLKIMRLNNTLGEQTKSIEKLEEERNELIKENEKLKENYRIESLERSSLEQLLNCSQEETLKLRSETTEILTEISRLNSEINLKDEQIYEQKEELNENIIQIKNLNNSIFEANEKLNELQPLLHSEKCARRKADSLADDLSQELNKMGEELDKVNAKRDAMKEQLRTKDIQIRKLERKLEDKQAEMDECVNELKKAHKRMQTELQQQLDDLRKKSFGLERENAQLKGKLEAAEIKEKNLEKTNSGILRNSTGRCCFERDQRDSSVDSDVGTGKYRSSYNSRNNTTTIPLMSATVSSSCSSSLYSSIRRNRRYETNLSESIHSTTTAPSLFESNLIRRTGTRTSSMGNLSSSISTSTSSSLRRAAVANSAAMITSLTATIDSGLLSRSPSSASTVSGCISTTINGSGNNNYMQSISQRLEGAEKRLIEKEREIQIIKQDSQLTKRELDVYKQSLQESERSRELLTKQYRQLNLEFEQINQKLKDEEELYQSSQFEIKKENEAEIALERKKNLEKMEKLIFEYESRIRQLINSQRSQDNLLERLTEAESQLDKTQSQLLHMERLQRTQSTIGETWEAQYRTAQSELESIRDENAALKSRIRRQKKQIELLTQENELSERVVELENNFEKVQTRLQGDKFIVLDEVKNNYFVNIEFFNHFSLKTVQFKSIFEKIKSKMIIKLLYI</sequence>
<feature type="compositionally biased region" description="Acidic residues" evidence="10">
    <location>
        <begin position="16"/>
        <end position="54"/>
    </location>
</feature>
<evidence type="ECO:0000256" key="10">
    <source>
        <dbReference type="SAM" id="MobiDB-lite"/>
    </source>
</evidence>
<dbReference type="Gene3D" id="1.20.5.4820">
    <property type="match status" value="1"/>
</dbReference>
<keyword evidence="4 9" id="KW-0175">Coiled coil</keyword>
<dbReference type="PROSITE" id="PS51456">
    <property type="entry name" value="MYOSIN_MOTOR"/>
    <property type="match status" value="1"/>
</dbReference>
<accession>A0A8S9ZNU8</accession>
<dbReference type="PANTHER" id="PTHR13140">
    <property type="entry name" value="MYOSIN"/>
    <property type="match status" value="1"/>
</dbReference>
<dbReference type="InterPro" id="IPR036961">
    <property type="entry name" value="Kinesin_motor_dom_sf"/>
</dbReference>
<dbReference type="PANTHER" id="PTHR13140:SF857">
    <property type="entry name" value="MYOSIN-11"/>
    <property type="match status" value="1"/>
</dbReference>
<feature type="region of interest" description="Disordered" evidence="10">
    <location>
        <begin position="1"/>
        <end position="54"/>
    </location>
</feature>